<keyword evidence="5 11" id="KW-0812">Transmembrane</keyword>
<keyword evidence="9 11" id="KW-0472">Membrane</keyword>
<evidence type="ECO:0000313" key="12">
    <source>
        <dbReference type="EMBL" id="SCW04626.1"/>
    </source>
</evidence>
<feature type="compositionally biased region" description="Polar residues" evidence="10">
    <location>
        <begin position="59"/>
        <end position="68"/>
    </location>
</feature>
<dbReference type="GO" id="GO:0046354">
    <property type="term" value="P:mannan biosynthetic process"/>
    <property type="evidence" value="ECO:0007669"/>
    <property type="project" value="TreeGrafter"/>
</dbReference>
<dbReference type="OrthoDB" id="430354at2759"/>
<dbReference type="PANTHER" id="PTHR31646">
    <property type="entry name" value="ALPHA-1,2-MANNOSYLTRANSFERASE MNN2"/>
    <property type="match status" value="1"/>
</dbReference>
<evidence type="ECO:0000256" key="11">
    <source>
        <dbReference type="SAM" id="Phobius"/>
    </source>
</evidence>
<feature type="region of interest" description="Disordered" evidence="10">
    <location>
        <begin position="59"/>
        <end position="97"/>
    </location>
</feature>
<organism evidence="12 13">
    <name type="scientific">Lachancea fermentati</name>
    <name type="common">Zygosaccharomyces fermentati</name>
    <dbReference type="NCBI Taxonomy" id="4955"/>
    <lineage>
        <taxon>Eukaryota</taxon>
        <taxon>Fungi</taxon>
        <taxon>Dikarya</taxon>
        <taxon>Ascomycota</taxon>
        <taxon>Saccharomycotina</taxon>
        <taxon>Saccharomycetes</taxon>
        <taxon>Saccharomycetales</taxon>
        <taxon>Saccharomycetaceae</taxon>
        <taxon>Lachancea</taxon>
    </lineage>
</organism>
<gene>
    <name evidence="12" type="ORF">LAFE_0H17700G</name>
</gene>
<feature type="compositionally biased region" description="Low complexity" evidence="10">
    <location>
        <begin position="79"/>
        <end position="91"/>
    </location>
</feature>
<dbReference type="InterPro" id="IPR022751">
    <property type="entry name" value="Alpha_mannosyltransferase"/>
</dbReference>
<reference evidence="12 13" key="1">
    <citation type="submission" date="2016-03" db="EMBL/GenBank/DDBJ databases">
        <authorList>
            <person name="Devillers H."/>
        </authorList>
    </citation>
    <scope>NUCLEOTIDE SEQUENCE [LARGE SCALE GENOMIC DNA]</scope>
    <source>
        <strain evidence="12">CBS 6772</strain>
    </source>
</reference>
<evidence type="ECO:0000313" key="13">
    <source>
        <dbReference type="Proteomes" id="UP000190831"/>
    </source>
</evidence>
<evidence type="ECO:0000256" key="6">
    <source>
        <dbReference type="ARBA" id="ARBA00022968"/>
    </source>
</evidence>
<dbReference type="GO" id="GO:0000026">
    <property type="term" value="F:alpha-1,2-mannosyltransferase activity"/>
    <property type="evidence" value="ECO:0007669"/>
    <property type="project" value="TreeGrafter"/>
</dbReference>
<accession>A0A1G4ML52</accession>
<dbReference type="PANTHER" id="PTHR31646:SF1">
    <property type="entry name" value="ALPHA-1,2-MANNOSYLTRANSFERASE MNN2"/>
    <property type="match status" value="1"/>
</dbReference>
<dbReference type="STRING" id="4955.A0A1G4ML52"/>
<evidence type="ECO:0000256" key="7">
    <source>
        <dbReference type="ARBA" id="ARBA00022989"/>
    </source>
</evidence>
<evidence type="ECO:0000256" key="4">
    <source>
        <dbReference type="ARBA" id="ARBA00022679"/>
    </source>
</evidence>
<comment type="similarity">
    <text evidence="3">Belongs to the MNN1/MNT family.</text>
</comment>
<sequence>MGIWNQVQLIVRHTAHSFRRKRFSLRFTLAAVLMIIILIVGYHASSSFADYGGLPNPLNTSDGSQSSTDTKELPTEAEQSPSLGSSQSESQATTSRDEHLTEMIKLVMDQIKKHSPDVKLDSEKKSECRIGDIGTTDTDKFDRLTEKELSKCLTIPETVKKELKDQHTKYINALRGETIPKFDENVYEGEGIVIAAGGKFTLMAMPAIKAIRMNANKDIPIEIMIPPEDSEESEFCHNVLPKLDPSGLTKCVFMDKFFDQETLDNVQGYQLKALALLASSFEKALLLDADNYVVNSIEGIFDSDVFHERGLILWPDYWRRLHHPDTYDIVGIDINRDKQIRYSVDDFSPSEIFANIPITEASFHDLEGTLPDGGTESGQLLVDKSKHLDSIILALYYNYNGPKCYYRLLGQGFAGEGDKDTFALAAYALSAKGDQRSFYQVKSPVNAMGHWATQDDEIRLFNDSIQDKQFRGVAMIQHDYVEDYELLRLAQSTRNADFTERLASFEEEWKKEHNDAHDLGDAKIDFYKQYFKNDYSIQSAMEFFRSSKVSFVHSHLPKYEPWSWAESGDMMFDGKKAYKNHKDDKNYTPSGKGHYRMYSDNFNELTNYDLELANFECFRDYICGSSDGYKNFSYLLKQVAKSEDGSEKLEYMCDYIKERVSDLSKSTWSGSVH</sequence>
<dbReference type="Proteomes" id="UP000190831">
    <property type="component" value="Chromosome H"/>
</dbReference>
<dbReference type="OMA" id="DLELANW"/>
<name>A0A1G4ML52_LACFM</name>
<evidence type="ECO:0000256" key="1">
    <source>
        <dbReference type="ARBA" id="ARBA00004323"/>
    </source>
</evidence>
<evidence type="ECO:0000256" key="10">
    <source>
        <dbReference type="SAM" id="MobiDB-lite"/>
    </source>
</evidence>
<protein>
    <submittedName>
        <fullName evidence="12">LAFE_0H17700g1_1</fullName>
    </submittedName>
</protein>
<evidence type="ECO:0000256" key="5">
    <source>
        <dbReference type="ARBA" id="ARBA00022692"/>
    </source>
</evidence>
<dbReference type="SUPFAM" id="SSF53448">
    <property type="entry name" value="Nucleotide-diphospho-sugar transferases"/>
    <property type="match status" value="1"/>
</dbReference>
<keyword evidence="6" id="KW-0735">Signal-anchor</keyword>
<comment type="pathway">
    <text evidence="2">Protein modification; protein glycosylation.</text>
</comment>
<comment type="subcellular location">
    <subcellularLocation>
        <location evidence="1">Golgi apparatus membrane</location>
        <topology evidence="1">Single-pass type II membrane protein</topology>
    </subcellularLocation>
</comment>
<keyword evidence="13" id="KW-1185">Reference proteome</keyword>
<dbReference type="AlphaFoldDB" id="A0A1G4ML52"/>
<keyword evidence="8" id="KW-0333">Golgi apparatus</keyword>
<proteinExistence type="inferred from homology"/>
<dbReference type="InterPro" id="IPR029044">
    <property type="entry name" value="Nucleotide-diphossugar_trans"/>
</dbReference>
<keyword evidence="4" id="KW-0808">Transferase</keyword>
<feature type="transmembrane region" description="Helical" evidence="11">
    <location>
        <begin position="23"/>
        <end position="44"/>
    </location>
</feature>
<evidence type="ECO:0000256" key="2">
    <source>
        <dbReference type="ARBA" id="ARBA00004922"/>
    </source>
</evidence>
<evidence type="ECO:0000256" key="3">
    <source>
        <dbReference type="ARBA" id="ARBA00009105"/>
    </source>
</evidence>
<evidence type="ECO:0000256" key="9">
    <source>
        <dbReference type="ARBA" id="ARBA00023136"/>
    </source>
</evidence>
<dbReference type="GO" id="GO:0000139">
    <property type="term" value="C:Golgi membrane"/>
    <property type="evidence" value="ECO:0007669"/>
    <property type="project" value="UniProtKB-SubCell"/>
</dbReference>
<keyword evidence="7 11" id="KW-1133">Transmembrane helix</keyword>
<evidence type="ECO:0000256" key="8">
    <source>
        <dbReference type="ARBA" id="ARBA00023034"/>
    </source>
</evidence>
<dbReference type="EMBL" id="LT598491">
    <property type="protein sequence ID" value="SCW04626.1"/>
    <property type="molecule type" value="Genomic_DNA"/>
</dbReference>
<dbReference type="Pfam" id="PF11051">
    <property type="entry name" value="Mannosyl_trans3"/>
    <property type="match status" value="1"/>
</dbReference>